<dbReference type="AntiFam" id="ANF00142">
    <property type="entry name" value="Shadow ORF (opposite yadG)"/>
</dbReference>
<reference evidence="1 2" key="1">
    <citation type="submission" date="2015-07" db="EMBL/GenBank/DDBJ databases">
        <title>Comparative genomics of the Sigatoka disease complex on banana suggests a link between parallel evolutionary changes in Pseudocercospora fijiensis and Pseudocercospora eumusae and increased virulence on the banana host.</title>
        <authorList>
            <person name="Chang T.-C."/>
            <person name="Salvucci A."/>
            <person name="Crous P.W."/>
            <person name="Stergiopoulos I."/>
        </authorList>
    </citation>
    <scope>NUCLEOTIDE SEQUENCE [LARGE SCALE GENOMIC DNA]</scope>
    <source>
        <strain evidence="1 2">CBS 114824</strain>
    </source>
</reference>
<dbReference type="EMBL" id="LFZN01000003">
    <property type="protein sequence ID" value="KXT07235.1"/>
    <property type="molecule type" value="Genomic_DNA"/>
</dbReference>
<proteinExistence type="predicted"/>
<accession>A0A139HXQ1</accession>
<comment type="caution">
    <text evidence="1">The sequence shown here is derived from an EMBL/GenBank/DDBJ whole genome shotgun (WGS) entry which is preliminary data.</text>
</comment>
<evidence type="ECO:0000313" key="1">
    <source>
        <dbReference type="EMBL" id="KXT07235.1"/>
    </source>
</evidence>
<dbReference type="AlphaFoldDB" id="A0A139HXQ1"/>
<name>A0A139HXQ1_9PEZI</name>
<sequence length="959" mass="103292">MTAQTSSVKSLVNSAEQTAHAGVRDKLGIKTEVGAVSLNLLADQRTELTAGESLLLIDLSNHLLVRCDKLVTWNPGVVSSHHRCPSLLALNTDVLTKRERTLVLVGVLELSSRVHANDTTLGTLDLVDLVHSLLVILGDNLVGTVHSLTVLTSLETPLNVLRWGQVEVVINVSESMLLDICDTDVLVLVDVTLGWDQLTSKDVDERRLSGTVRTNDSNTGAKRALEVDVADLWLWSTWVLEFHVADTDNGLGLGLDTFKETWLWELEFHLGGAELVVRLGRWHTLDELAELATVALQLEALVVDNVLNDVVEEFAVVGNDDGCARRVDQVVFEPLDVLHVQMVGWLVKQKDIWLLENCTRKGELHLPTTRKSSDDTVDLGLNEAELEKSLADLVISEIETSLLELHRGPRHGGKLRVSSVQIVLDVDGLDFALLGEALDLLVVDGTHERSLSGTVGTEQTVSLATLEAQMCRVEQNLSTVGQVECTVAKILALLLVRLNLVLGGCQWRGTLTESADNTLGVSVANNGNDVWLELSDPGNVLALLLVDELTGDGGDEFEDGRVLLGGILVLVAEDVLELRDDRGNVAGVGDFWNLAILDIADTDKSVKTLLGLLTGFRISQVVVVLGELWHQLWQESGNNVGVLDKLAHVVDDDGGFTLDGGLALLETTLEQRHHDGEGWLVDVSDEGGSTEQVNSLWDVLWLGDTLDELRNEALDILVDDKLAHLLHGGVCALLDLRLGVPHGLGDDGDEVWHLVCSLCWGALAEGLDALEIGHLFGPLLCVVDGVDEVWDQELDGVGVDGLGDGKGGVLGSDLDGGHLVTDGGQDVGEELDEVWLDGGRDVGMLRNGGDGLAGELACVGILLVVEHLLQALDGLGGRGVLLDVAIDKGGDVLRRGLGLVGGLGKGQFGEEILEHFRALGVLLLNLLVGHGEQFRGDIKGKEGSWFVGEREKQWAFQNL</sequence>
<organism evidence="1 2">
    <name type="scientific">Pseudocercospora eumusae</name>
    <dbReference type="NCBI Taxonomy" id="321146"/>
    <lineage>
        <taxon>Eukaryota</taxon>
        <taxon>Fungi</taxon>
        <taxon>Dikarya</taxon>
        <taxon>Ascomycota</taxon>
        <taxon>Pezizomycotina</taxon>
        <taxon>Dothideomycetes</taxon>
        <taxon>Dothideomycetidae</taxon>
        <taxon>Mycosphaerellales</taxon>
        <taxon>Mycosphaerellaceae</taxon>
        <taxon>Pseudocercospora</taxon>
    </lineage>
</organism>
<dbReference type="OrthoDB" id="5239402at2759"/>
<dbReference type="Proteomes" id="UP000070133">
    <property type="component" value="Unassembled WGS sequence"/>
</dbReference>
<evidence type="ECO:0000313" key="2">
    <source>
        <dbReference type="Proteomes" id="UP000070133"/>
    </source>
</evidence>
<gene>
    <name evidence="1" type="ORF">AC578_2421</name>
</gene>
<keyword evidence="2" id="KW-1185">Reference proteome</keyword>
<protein>
    <submittedName>
        <fullName evidence="1">Uncharacterized protein</fullName>
    </submittedName>
</protein>